<dbReference type="InterPro" id="IPR036685">
    <property type="entry name" value="YehU-like_sf"/>
</dbReference>
<sequence>MIIPWQELEVTTLENLIESFVLREGTDYGEQERSLAQKVADVRRQLERGEVVLVWSELHESVNIMPKGDFRG</sequence>
<comment type="similarity">
    <text evidence="1 2">Belongs to the UPF0270 family.</text>
</comment>
<dbReference type="RefSeq" id="WP_167143147.1">
    <property type="nucleotide sequence ID" value="NZ_JBGMNI010000011.1"/>
</dbReference>
<dbReference type="Pfam" id="PF06794">
    <property type="entry name" value="UPF0270"/>
    <property type="match status" value="1"/>
</dbReference>
<dbReference type="EMBL" id="VWXD01000014">
    <property type="protein sequence ID" value="NIF03150.1"/>
    <property type="molecule type" value="Genomic_DNA"/>
</dbReference>
<dbReference type="NCBIfam" id="NF003438">
    <property type="entry name" value="PRK04966.1"/>
    <property type="match status" value="1"/>
</dbReference>
<name>A0ABX0R5B5_9GAMM</name>
<proteinExistence type="inferred from homology"/>
<evidence type="ECO:0000313" key="4">
    <source>
        <dbReference type="Proteomes" id="UP000780690"/>
    </source>
</evidence>
<dbReference type="Proteomes" id="UP000780690">
    <property type="component" value="Unassembled WGS sequence"/>
</dbReference>
<reference evidence="3 4" key="1">
    <citation type="journal article" date="2019" name="bioRxiv">
        <title>Bacteria contribute to plant secondary compound degradation in a generalist herbivore system.</title>
        <authorList>
            <person name="Francoeur C.B."/>
            <person name="Khadempour L."/>
            <person name="Moreira-Soto R.D."/>
            <person name="Gotting K."/>
            <person name="Book A.J."/>
            <person name="Pinto-Tomas A.A."/>
            <person name="Keefover-Ring K."/>
            <person name="Currie C.R."/>
        </authorList>
    </citation>
    <scope>NUCLEOTIDE SEQUENCE [LARGE SCALE GENOMIC DNA]</scope>
    <source>
        <strain evidence="3 4">Acro-805</strain>
    </source>
</reference>
<organism evidence="3 4">
    <name type="scientific">Candidatus Pantoea formicae</name>
    <dbReference type="NCBI Taxonomy" id="2608355"/>
    <lineage>
        <taxon>Bacteria</taxon>
        <taxon>Pseudomonadati</taxon>
        <taxon>Pseudomonadota</taxon>
        <taxon>Gammaproteobacteria</taxon>
        <taxon>Enterobacterales</taxon>
        <taxon>Erwiniaceae</taxon>
        <taxon>Pantoea</taxon>
    </lineage>
</organism>
<dbReference type="SUPFAM" id="SSF118001">
    <property type="entry name" value="YehU-like"/>
    <property type="match status" value="1"/>
</dbReference>
<dbReference type="PIRSF" id="PIRSF006169">
    <property type="entry name" value="UCP006169"/>
    <property type="match status" value="1"/>
</dbReference>
<evidence type="ECO:0000313" key="3">
    <source>
        <dbReference type="EMBL" id="NIF03150.1"/>
    </source>
</evidence>
<gene>
    <name evidence="3" type="ORF">F3J38_24415</name>
</gene>
<dbReference type="InterPro" id="IPR010648">
    <property type="entry name" value="UPF0270"/>
</dbReference>
<comment type="caution">
    <text evidence="3">The sequence shown here is derived from an EMBL/GenBank/DDBJ whole genome shotgun (WGS) entry which is preliminary data.</text>
</comment>
<keyword evidence="4" id="KW-1185">Reference proteome</keyword>
<accession>A0ABX0R5B5</accession>
<evidence type="ECO:0000256" key="1">
    <source>
        <dbReference type="ARBA" id="ARBA00006450"/>
    </source>
</evidence>
<evidence type="ECO:0000256" key="2">
    <source>
        <dbReference type="HAMAP-Rule" id="MF_00690"/>
    </source>
</evidence>
<dbReference type="Gene3D" id="1.10.10.610">
    <property type="entry name" value="YehU-like"/>
    <property type="match status" value="1"/>
</dbReference>
<protein>
    <recommendedName>
        <fullName evidence="2">UPF0270 protein F3J38_24415</fullName>
    </recommendedName>
</protein>
<dbReference type="HAMAP" id="MF_00690">
    <property type="entry name" value="UPF0270"/>
    <property type="match status" value="1"/>
</dbReference>